<feature type="region of interest" description="Disordered" evidence="20">
    <location>
        <begin position="490"/>
        <end position="512"/>
    </location>
</feature>
<dbReference type="SUPFAM" id="SSF52440">
    <property type="entry name" value="PreATP-grasp domain"/>
    <property type="match status" value="1"/>
</dbReference>
<dbReference type="AlphaFoldDB" id="A0AAD5E253"/>
<evidence type="ECO:0000256" key="11">
    <source>
        <dbReference type="ARBA" id="ARBA00022946"/>
    </source>
</evidence>
<dbReference type="FunFam" id="3.40.50.20:FF:000010">
    <property type="entry name" value="Propionyl-CoA carboxylase subunit alpha"/>
    <property type="match status" value="1"/>
</dbReference>
<dbReference type="PROSITE" id="PS50975">
    <property type="entry name" value="ATP_GRASP"/>
    <property type="match status" value="1"/>
</dbReference>
<dbReference type="InterPro" id="IPR000089">
    <property type="entry name" value="Biotin_lipoyl"/>
</dbReference>
<dbReference type="GO" id="GO:0004658">
    <property type="term" value="F:propionyl-CoA carboxylase activity"/>
    <property type="evidence" value="ECO:0007669"/>
    <property type="project" value="UniProtKB-EC"/>
</dbReference>
<dbReference type="Gene3D" id="3.30.700.30">
    <property type="match status" value="1"/>
</dbReference>
<dbReference type="Pfam" id="PF00364">
    <property type="entry name" value="Biotin_lipoyl"/>
    <property type="match status" value="1"/>
</dbReference>
<dbReference type="PROSITE" id="PS00866">
    <property type="entry name" value="CPSASE_1"/>
    <property type="match status" value="1"/>
</dbReference>
<comment type="subcellular location">
    <subcellularLocation>
        <location evidence="2">Mitochondrion matrix</location>
    </subcellularLocation>
</comment>
<dbReference type="EC" id="6.4.1.3" evidence="4"/>
<dbReference type="InterPro" id="IPR011054">
    <property type="entry name" value="Rudment_hybrid_motif"/>
</dbReference>
<keyword evidence="9 19" id="KW-0067">ATP-binding</keyword>
<evidence type="ECO:0000259" key="22">
    <source>
        <dbReference type="PROSITE" id="PS50975"/>
    </source>
</evidence>
<keyword evidence="10" id="KW-0460">Magnesium</keyword>
<keyword evidence="6" id="KW-0436">Ligase</keyword>
<comment type="cofactor">
    <cofactor evidence="1">
        <name>biotin</name>
        <dbReference type="ChEBI" id="CHEBI:57586"/>
    </cofactor>
</comment>
<evidence type="ECO:0000256" key="18">
    <source>
        <dbReference type="ARBA" id="ARBA00049495"/>
    </source>
</evidence>
<dbReference type="InterPro" id="IPR041265">
    <property type="entry name" value="PCC_BT"/>
</dbReference>
<name>A0AAD5E253_9CHLO</name>
<evidence type="ECO:0000256" key="12">
    <source>
        <dbReference type="ARBA" id="ARBA00022963"/>
    </source>
</evidence>
<feature type="domain" description="Lipoyl-binding" evidence="21">
    <location>
        <begin position="651"/>
        <end position="726"/>
    </location>
</feature>
<dbReference type="Pfam" id="PF02786">
    <property type="entry name" value="CPSase_L_D2"/>
    <property type="match status" value="1"/>
</dbReference>
<evidence type="ECO:0000256" key="9">
    <source>
        <dbReference type="ARBA" id="ARBA00022840"/>
    </source>
</evidence>
<evidence type="ECO:0000259" key="21">
    <source>
        <dbReference type="PROSITE" id="PS50968"/>
    </source>
</evidence>
<gene>
    <name evidence="24" type="ORF">COHA_001219</name>
</gene>
<evidence type="ECO:0000256" key="10">
    <source>
        <dbReference type="ARBA" id="ARBA00022842"/>
    </source>
</evidence>
<comment type="catalytic activity">
    <reaction evidence="18">
        <text>propanoyl-CoA + hydrogencarbonate + ATP = (S)-methylmalonyl-CoA + ADP + phosphate + H(+)</text>
        <dbReference type="Rhea" id="RHEA:23720"/>
        <dbReference type="ChEBI" id="CHEBI:15378"/>
        <dbReference type="ChEBI" id="CHEBI:17544"/>
        <dbReference type="ChEBI" id="CHEBI:30616"/>
        <dbReference type="ChEBI" id="CHEBI:43474"/>
        <dbReference type="ChEBI" id="CHEBI:57327"/>
        <dbReference type="ChEBI" id="CHEBI:57392"/>
        <dbReference type="ChEBI" id="CHEBI:456216"/>
        <dbReference type="EC" id="6.4.1.3"/>
    </reaction>
    <physiologicalReaction direction="left-to-right" evidence="18">
        <dbReference type="Rhea" id="RHEA:23721"/>
    </physiologicalReaction>
</comment>
<dbReference type="Gene3D" id="2.40.50.100">
    <property type="match status" value="1"/>
</dbReference>
<evidence type="ECO:0000256" key="4">
    <source>
        <dbReference type="ARBA" id="ARBA00013050"/>
    </source>
</evidence>
<comment type="catalytic activity">
    <reaction evidence="17">
        <text>butanoyl-CoA + hydrogencarbonate + ATP = (2S)-ethylmalonyl-CoA + ADP + phosphate + H(+)</text>
        <dbReference type="Rhea" id="RHEA:59520"/>
        <dbReference type="ChEBI" id="CHEBI:15378"/>
        <dbReference type="ChEBI" id="CHEBI:17544"/>
        <dbReference type="ChEBI" id="CHEBI:30616"/>
        <dbReference type="ChEBI" id="CHEBI:43474"/>
        <dbReference type="ChEBI" id="CHEBI:57371"/>
        <dbReference type="ChEBI" id="CHEBI:60909"/>
        <dbReference type="ChEBI" id="CHEBI:456216"/>
    </reaction>
    <physiologicalReaction direction="left-to-right" evidence="17">
        <dbReference type="Rhea" id="RHEA:59521"/>
    </physiologicalReaction>
</comment>
<sequence>MRRRLLTAVRSCARSFGTTAAAAAAAASTAAPRERLFNKLLVANRGEIAVRVMRTCKRLGIPTVAIFSEADAAAVHARFADQAVCVGPAPSTASYLNIPAIVEAIKKTGADAVHPGYGFLSENAAFVEAVEEAGATFVGPPTFAVEKMGDKVNTIPGWAGVVKDADHAVSVAEDIGFPVMIKASAGGGGKGMRIAWNERELREGFELCTQASSGRGSVQWAAAAGEAAAAFGDSRMLIEKFIEQPRHIEIQVLGDKHGNVVYFPERECSIQRRNQKVIEEAPSPLVTPEMRRAMGEQAVALCKAVGYESAGTVEFLANPQRQFFFLEMNTRLQVEHPITEAITGQDLVEHMLRIAAGQPLAVTQDQLLHFTGHAMECRVYAEDPARGFLPSIGRLLRYVEPSGPNVRCDSGVQEGSEISMHYDPLISKLVTRGVDRPSTLGAMRRALDSYVIRGVQHNAPLLRSVLDIPAFEAGQLSTAFLAGERGAGMGGEGVASAEHFPTPESSAPERLPLSSGQQDQLLALAAMLWAAREQRLSGVGDLQVELQVVLTLEGQQVPATVRPAAPELAAAAAPGAGQALEVQLPHRILLVRDAGGSSAQLVHAEVDSERVALQVLSRGPRHLRLQHCGAQRLVALDAPAAAQLTRCMPAPTMEDFSKVIRSPMPGTLVHLAVEVGQEVNPGDEVAVVEAMKMRNVLRAEVAGVVAAVEAGQGEVLGADQVIVRLQ</sequence>
<keyword evidence="25" id="KW-1185">Reference proteome</keyword>
<keyword evidence="7" id="KW-0479">Metal-binding</keyword>
<evidence type="ECO:0000256" key="19">
    <source>
        <dbReference type="PROSITE-ProRule" id="PRU00409"/>
    </source>
</evidence>
<dbReference type="Pfam" id="PF02785">
    <property type="entry name" value="Biotin_carb_C"/>
    <property type="match status" value="1"/>
</dbReference>
<dbReference type="Gene3D" id="3.30.470.20">
    <property type="entry name" value="ATP-grasp fold, B domain"/>
    <property type="match status" value="1"/>
</dbReference>
<keyword evidence="8 19" id="KW-0547">Nucleotide-binding</keyword>
<evidence type="ECO:0000256" key="15">
    <source>
        <dbReference type="ARBA" id="ARBA00023267"/>
    </source>
</evidence>
<dbReference type="Gene3D" id="3.30.1490.20">
    <property type="entry name" value="ATP-grasp fold, A domain"/>
    <property type="match status" value="1"/>
</dbReference>
<dbReference type="GO" id="GO:0005759">
    <property type="term" value="C:mitochondrial matrix"/>
    <property type="evidence" value="ECO:0007669"/>
    <property type="project" value="UniProtKB-SubCell"/>
</dbReference>
<dbReference type="GO" id="GO:0005524">
    <property type="term" value="F:ATP binding"/>
    <property type="evidence" value="ECO:0007669"/>
    <property type="project" value="UniProtKB-UniRule"/>
</dbReference>
<evidence type="ECO:0000313" key="24">
    <source>
        <dbReference type="EMBL" id="KAI7845174.1"/>
    </source>
</evidence>
<evidence type="ECO:0000256" key="20">
    <source>
        <dbReference type="SAM" id="MobiDB-lite"/>
    </source>
</evidence>
<dbReference type="SMART" id="SM00878">
    <property type="entry name" value="Biotin_carb_C"/>
    <property type="match status" value="1"/>
</dbReference>
<evidence type="ECO:0000256" key="3">
    <source>
        <dbReference type="ARBA" id="ARBA00005060"/>
    </source>
</evidence>
<feature type="domain" description="ATP-grasp" evidence="22">
    <location>
        <begin position="146"/>
        <end position="356"/>
    </location>
</feature>
<organism evidence="24 25">
    <name type="scientific">Chlorella ohadii</name>
    <dbReference type="NCBI Taxonomy" id="2649997"/>
    <lineage>
        <taxon>Eukaryota</taxon>
        <taxon>Viridiplantae</taxon>
        <taxon>Chlorophyta</taxon>
        <taxon>core chlorophytes</taxon>
        <taxon>Trebouxiophyceae</taxon>
        <taxon>Chlorellales</taxon>
        <taxon>Chlorellaceae</taxon>
        <taxon>Chlorella clade</taxon>
        <taxon>Chlorella</taxon>
    </lineage>
</organism>
<protein>
    <recommendedName>
        <fullName evidence="5">Propionyl-CoA carboxylase alpha chain, mitochondrial</fullName>
        <ecNumber evidence="4">6.4.1.3</ecNumber>
    </recommendedName>
    <alternativeName>
        <fullName evidence="16">Propanoyl-CoA:carbon dioxide ligase subunit alpha</fullName>
    </alternativeName>
</protein>
<evidence type="ECO:0000256" key="17">
    <source>
        <dbReference type="ARBA" id="ARBA00048208"/>
    </source>
</evidence>
<dbReference type="FunFam" id="3.30.470.20:FF:000028">
    <property type="entry name" value="Methylcrotonoyl-CoA carboxylase subunit alpha, mitochondrial"/>
    <property type="match status" value="1"/>
</dbReference>
<dbReference type="SUPFAM" id="SSF51230">
    <property type="entry name" value="Single hybrid motif"/>
    <property type="match status" value="1"/>
</dbReference>
<dbReference type="InterPro" id="IPR005481">
    <property type="entry name" value="BC-like_N"/>
</dbReference>
<dbReference type="PANTHER" id="PTHR18866:SF33">
    <property type="entry name" value="METHYLCROTONOYL-COA CARBOXYLASE SUBUNIT ALPHA, MITOCHONDRIAL-RELATED"/>
    <property type="match status" value="1"/>
</dbReference>
<dbReference type="Pfam" id="PF00289">
    <property type="entry name" value="Biotin_carb_N"/>
    <property type="match status" value="1"/>
</dbReference>
<comment type="caution">
    <text evidence="24">The sequence shown here is derived from an EMBL/GenBank/DDBJ whole genome shotgun (WGS) entry which is preliminary data.</text>
</comment>
<dbReference type="InterPro" id="IPR011764">
    <property type="entry name" value="Biotin_carboxylation_dom"/>
</dbReference>
<dbReference type="PROSITE" id="PS50968">
    <property type="entry name" value="BIOTINYL_LIPOYL"/>
    <property type="match status" value="1"/>
</dbReference>
<dbReference type="Proteomes" id="UP001205105">
    <property type="component" value="Unassembled WGS sequence"/>
</dbReference>
<dbReference type="InterPro" id="IPR005482">
    <property type="entry name" value="Biotin_COase_C"/>
</dbReference>
<evidence type="ECO:0000259" key="23">
    <source>
        <dbReference type="PROSITE" id="PS50979"/>
    </source>
</evidence>
<evidence type="ECO:0000256" key="5">
    <source>
        <dbReference type="ARBA" id="ARBA00018058"/>
    </source>
</evidence>
<keyword evidence="15" id="KW-0092">Biotin</keyword>
<dbReference type="InterPro" id="IPR050856">
    <property type="entry name" value="Biotin_carboxylase_complex"/>
</dbReference>
<dbReference type="FunFam" id="3.30.1490.20:FF:000003">
    <property type="entry name" value="acetyl-CoA carboxylase isoform X1"/>
    <property type="match status" value="1"/>
</dbReference>
<dbReference type="EMBL" id="JADXDR010000020">
    <property type="protein sequence ID" value="KAI7845174.1"/>
    <property type="molecule type" value="Genomic_DNA"/>
</dbReference>
<proteinExistence type="predicted"/>
<evidence type="ECO:0000256" key="14">
    <source>
        <dbReference type="ARBA" id="ARBA00023211"/>
    </source>
</evidence>
<dbReference type="PROSITE" id="PS00188">
    <property type="entry name" value="BIOTIN"/>
    <property type="match status" value="1"/>
</dbReference>
<accession>A0AAD5E253</accession>
<dbReference type="GO" id="GO:0016042">
    <property type="term" value="P:lipid catabolic process"/>
    <property type="evidence" value="ECO:0007669"/>
    <property type="project" value="UniProtKB-KW"/>
</dbReference>
<reference evidence="24" key="1">
    <citation type="submission" date="2020-11" db="EMBL/GenBank/DDBJ databases">
        <title>Chlorella ohadii genome sequencing and assembly.</title>
        <authorList>
            <person name="Murik O."/>
            <person name="Treves H."/>
            <person name="Kedem I."/>
            <person name="Shotland Y."/>
            <person name="Kaplan A."/>
        </authorList>
    </citation>
    <scope>NUCLEOTIDE SEQUENCE</scope>
    <source>
        <strain evidence="24">1</strain>
    </source>
</reference>
<feature type="domain" description="Biotin carboxylation" evidence="23">
    <location>
        <begin position="36"/>
        <end position="486"/>
    </location>
</feature>
<evidence type="ECO:0000256" key="13">
    <source>
        <dbReference type="ARBA" id="ARBA00023098"/>
    </source>
</evidence>
<evidence type="ECO:0000313" key="25">
    <source>
        <dbReference type="Proteomes" id="UP001205105"/>
    </source>
</evidence>
<dbReference type="InterPro" id="IPR001882">
    <property type="entry name" value="Biotin_BS"/>
</dbReference>
<dbReference type="InterPro" id="IPR016185">
    <property type="entry name" value="PreATP-grasp_dom_sf"/>
</dbReference>
<keyword evidence="14" id="KW-0464">Manganese</keyword>
<evidence type="ECO:0000256" key="8">
    <source>
        <dbReference type="ARBA" id="ARBA00022741"/>
    </source>
</evidence>
<dbReference type="SUPFAM" id="SSF51246">
    <property type="entry name" value="Rudiment single hybrid motif"/>
    <property type="match status" value="1"/>
</dbReference>
<keyword evidence="13" id="KW-0443">Lipid metabolism</keyword>
<dbReference type="InterPro" id="IPR011761">
    <property type="entry name" value="ATP-grasp"/>
</dbReference>
<keyword evidence="12" id="KW-0442">Lipid degradation</keyword>
<dbReference type="Pfam" id="PF18140">
    <property type="entry name" value="PCC_BT"/>
    <property type="match status" value="1"/>
</dbReference>
<evidence type="ECO:0000256" key="6">
    <source>
        <dbReference type="ARBA" id="ARBA00022598"/>
    </source>
</evidence>
<comment type="pathway">
    <text evidence="3">Metabolic intermediate metabolism; propanoyl-CoA degradation; succinyl-CoA from propanoyl-CoA: step 1/3.</text>
</comment>
<dbReference type="InterPro" id="IPR011053">
    <property type="entry name" value="Single_hybrid_motif"/>
</dbReference>
<dbReference type="PROSITE" id="PS00867">
    <property type="entry name" value="CPSASE_2"/>
    <property type="match status" value="1"/>
</dbReference>
<keyword evidence="11" id="KW-0809">Transit peptide</keyword>
<dbReference type="GO" id="GO:0046872">
    <property type="term" value="F:metal ion binding"/>
    <property type="evidence" value="ECO:0007669"/>
    <property type="project" value="UniProtKB-KW"/>
</dbReference>
<dbReference type="PROSITE" id="PS50979">
    <property type="entry name" value="BC"/>
    <property type="match status" value="1"/>
</dbReference>
<evidence type="ECO:0000256" key="7">
    <source>
        <dbReference type="ARBA" id="ARBA00022723"/>
    </source>
</evidence>
<evidence type="ECO:0000256" key="1">
    <source>
        <dbReference type="ARBA" id="ARBA00001953"/>
    </source>
</evidence>
<dbReference type="InterPro" id="IPR013815">
    <property type="entry name" value="ATP_grasp_subdomain_1"/>
</dbReference>
<evidence type="ECO:0000256" key="16">
    <source>
        <dbReference type="ARBA" id="ARBA00031557"/>
    </source>
</evidence>
<evidence type="ECO:0000256" key="2">
    <source>
        <dbReference type="ARBA" id="ARBA00004305"/>
    </source>
</evidence>
<dbReference type="InterPro" id="IPR005479">
    <property type="entry name" value="CPAse_ATP-bd"/>
</dbReference>
<dbReference type="SUPFAM" id="SSF56059">
    <property type="entry name" value="Glutathione synthetase ATP-binding domain-like"/>
    <property type="match status" value="1"/>
</dbReference>
<dbReference type="CDD" id="cd06850">
    <property type="entry name" value="biotinyl_domain"/>
    <property type="match status" value="1"/>
</dbReference>
<dbReference type="PANTHER" id="PTHR18866">
    <property type="entry name" value="CARBOXYLASE:PYRUVATE/ACETYL-COA/PROPIONYL-COA CARBOXYLASE"/>
    <property type="match status" value="1"/>
</dbReference>